<keyword evidence="2" id="KW-1185">Reference proteome</keyword>
<organism evidence="1 2">
    <name type="scientific">Micromonospora zhanjiangensis</name>
    <dbReference type="NCBI Taxonomy" id="1522057"/>
    <lineage>
        <taxon>Bacteria</taxon>
        <taxon>Bacillati</taxon>
        <taxon>Actinomycetota</taxon>
        <taxon>Actinomycetes</taxon>
        <taxon>Micromonosporales</taxon>
        <taxon>Micromonosporaceae</taxon>
        <taxon>Micromonospora</taxon>
    </lineage>
</organism>
<accession>A0ABV8KG41</accession>
<dbReference type="Proteomes" id="UP001595868">
    <property type="component" value="Unassembled WGS sequence"/>
</dbReference>
<dbReference type="RefSeq" id="WP_377541762.1">
    <property type="nucleotide sequence ID" value="NZ_JBHSBN010000001.1"/>
</dbReference>
<dbReference type="InterPro" id="IPR012675">
    <property type="entry name" value="Beta-grasp_dom_sf"/>
</dbReference>
<dbReference type="PANTHER" id="PTHR34472">
    <property type="entry name" value="SULFUR CARRIER PROTEIN THIS"/>
    <property type="match status" value="1"/>
</dbReference>
<evidence type="ECO:0000313" key="2">
    <source>
        <dbReference type="Proteomes" id="UP001595868"/>
    </source>
</evidence>
<dbReference type="InterPro" id="IPR016155">
    <property type="entry name" value="Mopterin_synth/thiamin_S_b"/>
</dbReference>
<dbReference type="CDD" id="cd00565">
    <property type="entry name" value="Ubl_ThiS"/>
    <property type="match status" value="1"/>
</dbReference>
<proteinExistence type="predicted"/>
<reference evidence="2" key="1">
    <citation type="journal article" date="2019" name="Int. J. Syst. Evol. Microbiol.">
        <title>The Global Catalogue of Microorganisms (GCM) 10K type strain sequencing project: providing services to taxonomists for standard genome sequencing and annotation.</title>
        <authorList>
            <consortium name="The Broad Institute Genomics Platform"/>
            <consortium name="The Broad Institute Genome Sequencing Center for Infectious Disease"/>
            <person name="Wu L."/>
            <person name="Ma J."/>
        </authorList>
    </citation>
    <scope>NUCLEOTIDE SEQUENCE [LARGE SCALE GENOMIC DNA]</scope>
    <source>
        <strain evidence="2">2902at01</strain>
    </source>
</reference>
<dbReference type="SUPFAM" id="SSF54285">
    <property type="entry name" value="MoaD/ThiS"/>
    <property type="match status" value="1"/>
</dbReference>
<dbReference type="Gene3D" id="3.10.20.30">
    <property type="match status" value="1"/>
</dbReference>
<dbReference type="PANTHER" id="PTHR34472:SF1">
    <property type="entry name" value="SULFUR CARRIER PROTEIN THIS"/>
    <property type="match status" value="1"/>
</dbReference>
<dbReference type="NCBIfam" id="TIGR01683">
    <property type="entry name" value="thiS"/>
    <property type="match status" value="1"/>
</dbReference>
<gene>
    <name evidence="1" type="primary">thiS</name>
    <name evidence="1" type="ORF">ACFOX0_02645</name>
</gene>
<sequence>MTLTVNGDPREVPAGTTVAGLVGAVTDRTRGIAVAVNGAVVPRAEWPGSTLRDGDRVEVLTAAQGG</sequence>
<evidence type="ECO:0000313" key="1">
    <source>
        <dbReference type="EMBL" id="MFC4104837.1"/>
    </source>
</evidence>
<dbReference type="EMBL" id="JBHSBN010000001">
    <property type="protein sequence ID" value="MFC4104837.1"/>
    <property type="molecule type" value="Genomic_DNA"/>
</dbReference>
<name>A0ABV8KG41_9ACTN</name>
<dbReference type="InterPro" id="IPR010035">
    <property type="entry name" value="Thi_S"/>
</dbReference>
<dbReference type="InterPro" id="IPR003749">
    <property type="entry name" value="ThiS/MoaD-like"/>
</dbReference>
<protein>
    <submittedName>
        <fullName evidence="1">Sulfur carrier protein ThiS</fullName>
    </submittedName>
</protein>
<dbReference type="Pfam" id="PF02597">
    <property type="entry name" value="ThiS"/>
    <property type="match status" value="1"/>
</dbReference>
<comment type="caution">
    <text evidence="1">The sequence shown here is derived from an EMBL/GenBank/DDBJ whole genome shotgun (WGS) entry which is preliminary data.</text>
</comment>